<dbReference type="EMBL" id="JAINDJ010000006">
    <property type="protein sequence ID" value="KAG9445392.1"/>
    <property type="molecule type" value="Genomic_DNA"/>
</dbReference>
<feature type="transmembrane region" description="Helical" evidence="6">
    <location>
        <begin position="220"/>
        <end position="239"/>
    </location>
</feature>
<evidence type="ECO:0000313" key="8">
    <source>
        <dbReference type="EMBL" id="KAG9445392.1"/>
    </source>
</evidence>
<gene>
    <name evidence="8" type="ORF">H6P81_016732</name>
</gene>
<protein>
    <recommendedName>
        <fullName evidence="7">3-oxo-5-alpha-steroid 4-dehydrogenase C-terminal domain-containing protein</fullName>
    </recommendedName>
</protein>
<evidence type="ECO:0000256" key="5">
    <source>
        <dbReference type="ARBA" id="ARBA00023136"/>
    </source>
</evidence>
<dbReference type="PANTHER" id="PTHR14624">
    <property type="entry name" value="DFG10 PROTEIN"/>
    <property type="match status" value="1"/>
</dbReference>
<name>A0AAV7ECY5_ARIFI</name>
<feature type="transmembrane region" description="Helical" evidence="6">
    <location>
        <begin position="60"/>
        <end position="83"/>
    </location>
</feature>
<evidence type="ECO:0000256" key="6">
    <source>
        <dbReference type="SAM" id="Phobius"/>
    </source>
</evidence>
<dbReference type="AlphaFoldDB" id="A0AAV7ECY5"/>
<accession>A0AAV7ECY5</accession>
<feature type="transmembrane region" description="Helical" evidence="6">
    <location>
        <begin position="12"/>
        <end position="33"/>
    </location>
</feature>
<organism evidence="8 9">
    <name type="scientific">Aristolochia fimbriata</name>
    <name type="common">White veined hardy Dutchman's pipe vine</name>
    <dbReference type="NCBI Taxonomy" id="158543"/>
    <lineage>
        <taxon>Eukaryota</taxon>
        <taxon>Viridiplantae</taxon>
        <taxon>Streptophyta</taxon>
        <taxon>Embryophyta</taxon>
        <taxon>Tracheophyta</taxon>
        <taxon>Spermatophyta</taxon>
        <taxon>Magnoliopsida</taxon>
        <taxon>Magnoliidae</taxon>
        <taxon>Piperales</taxon>
        <taxon>Aristolochiaceae</taxon>
        <taxon>Aristolochia</taxon>
    </lineage>
</organism>
<dbReference type="Proteomes" id="UP000825729">
    <property type="component" value="Unassembled WGS sequence"/>
</dbReference>
<dbReference type="PANTHER" id="PTHR14624:SF0">
    <property type="entry name" value="POLYPRENOL REDUCTASE"/>
    <property type="match status" value="1"/>
</dbReference>
<comment type="subcellular location">
    <subcellularLocation>
        <location evidence="1">Endomembrane system</location>
        <topology evidence="1">Multi-pass membrane protein</topology>
    </subcellularLocation>
</comment>
<feature type="domain" description="3-oxo-5-alpha-steroid 4-dehydrogenase C-terminal" evidence="7">
    <location>
        <begin position="188"/>
        <end position="313"/>
    </location>
</feature>
<dbReference type="PROSITE" id="PS50244">
    <property type="entry name" value="S5A_REDUCTASE"/>
    <property type="match status" value="1"/>
</dbReference>
<keyword evidence="3 6" id="KW-0812">Transmembrane</keyword>
<evidence type="ECO:0000256" key="2">
    <source>
        <dbReference type="ARBA" id="ARBA00004922"/>
    </source>
</evidence>
<reference evidence="8 9" key="1">
    <citation type="submission" date="2021-07" db="EMBL/GenBank/DDBJ databases">
        <title>The Aristolochia fimbriata genome: insights into angiosperm evolution, floral development and chemical biosynthesis.</title>
        <authorList>
            <person name="Jiao Y."/>
        </authorList>
    </citation>
    <scope>NUCLEOTIDE SEQUENCE [LARGE SCALE GENOMIC DNA]</scope>
    <source>
        <strain evidence="8">IBCAS-2021</strain>
        <tissue evidence="8">Leaf</tissue>
    </source>
</reference>
<dbReference type="InterPro" id="IPR039698">
    <property type="entry name" value="Dfg10/SRD5A3"/>
</dbReference>
<dbReference type="GO" id="GO:0003865">
    <property type="term" value="F:3-oxo-5-alpha-steroid 4-dehydrogenase activity"/>
    <property type="evidence" value="ECO:0007669"/>
    <property type="project" value="TreeGrafter"/>
</dbReference>
<evidence type="ECO:0000256" key="1">
    <source>
        <dbReference type="ARBA" id="ARBA00004127"/>
    </source>
</evidence>
<comment type="pathway">
    <text evidence="2">Protein modification; protein glycosylation.</text>
</comment>
<comment type="caution">
    <text evidence="8">The sequence shown here is derived from an EMBL/GenBank/DDBJ whole genome shotgun (WGS) entry which is preliminary data.</text>
</comment>
<proteinExistence type="predicted"/>
<keyword evidence="4 6" id="KW-1133">Transmembrane helix</keyword>
<keyword evidence="5 6" id="KW-0472">Membrane</keyword>
<dbReference type="GO" id="GO:0006488">
    <property type="term" value="P:dolichol-linked oligosaccharide biosynthetic process"/>
    <property type="evidence" value="ECO:0007669"/>
    <property type="project" value="InterPro"/>
</dbReference>
<evidence type="ECO:0000313" key="9">
    <source>
        <dbReference type="Proteomes" id="UP000825729"/>
    </source>
</evidence>
<evidence type="ECO:0000256" key="4">
    <source>
        <dbReference type="ARBA" id="ARBA00022989"/>
    </source>
</evidence>
<feature type="transmembrane region" description="Helical" evidence="6">
    <location>
        <begin position="296"/>
        <end position="315"/>
    </location>
</feature>
<keyword evidence="9" id="KW-1185">Reference proteome</keyword>
<dbReference type="Pfam" id="PF02544">
    <property type="entry name" value="Steroid_dh"/>
    <property type="match status" value="1"/>
</dbReference>
<evidence type="ECO:0000256" key="3">
    <source>
        <dbReference type="ARBA" id="ARBA00022692"/>
    </source>
</evidence>
<dbReference type="InterPro" id="IPR001104">
    <property type="entry name" value="3-oxo-5_a-steroid_4-DH_C"/>
</dbReference>
<dbReference type="GO" id="GO:0005783">
    <property type="term" value="C:endoplasmic reticulum"/>
    <property type="evidence" value="ECO:0007669"/>
    <property type="project" value="TreeGrafter"/>
</dbReference>
<sequence>MELGLAEFLRASWFAGTFPIIMASIPYSHFRFLKTMLLGFAKRGKIMDPKSHKFTVPQQFFLHFYLAAAFWTTVLLACTWLYAYEAVGSLASKPLDYSSVASHLMGGSNVFSFYKSQTVSAQQRYQVWRTVLLLFLMEVQVLRRLYETLYVFTYSPSARMHIVGYLTGLFFYTAAPLSLSCSYVPVALHHAAHKMAFFILKGRTQTEVLEFDWSGYLKPLLVLGWFQWVGVAMFMWGWIHQHRCHAILGSLRKRSDQACEYAIPHGDWFEIVSCPHYLAEIVIYAGLLVASGGTDITLWLLFAFVVANLTFAAGLKSIEAYCISEIFHCLVRSRFSSRTVKCIA</sequence>
<feature type="transmembrane region" description="Helical" evidence="6">
    <location>
        <begin position="162"/>
        <end position="188"/>
    </location>
</feature>
<dbReference type="GO" id="GO:0016095">
    <property type="term" value="P:polyprenol catabolic process"/>
    <property type="evidence" value="ECO:0007669"/>
    <property type="project" value="TreeGrafter"/>
</dbReference>
<evidence type="ECO:0000259" key="7">
    <source>
        <dbReference type="Pfam" id="PF02544"/>
    </source>
</evidence>